<gene>
    <name evidence="5" type="ORF">B7R22_13600</name>
</gene>
<dbReference type="EMBL" id="NBXB01000035">
    <property type="protein sequence ID" value="RFA13201.1"/>
    <property type="molecule type" value="Genomic_DNA"/>
</dbReference>
<keyword evidence="2" id="KW-0285">Flavoprotein</keyword>
<dbReference type="GO" id="GO:0016709">
    <property type="term" value="F:oxidoreductase activity, acting on paired donors, with incorporation or reduction of molecular oxygen, NAD(P)H as one donor, and incorporation of one atom of oxygen"/>
    <property type="evidence" value="ECO:0007669"/>
    <property type="project" value="UniProtKB-ARBA"/>
</dbReference>
<dbReference type="PRINTS" id="PR00420">
    <property type="entry name" value="RNGMNOXGNASE"/>
</dbReference>
<evidence type="ECO:0000256" key="1">
    <source>
        <dbReference type="ARBA" id="ARBA00001974"/>
    </source>
</evidence>
<dbReference type="Gene3D" id="3.40.30.120">
    <property type="match status" value="1"/>
</dbReference>
<dbReference type="GO" id="GO:0071949">
    <property type="term" value="F:FAD binding"/>
    <property type="evidence" value="ECO:0007669"/>
    <property type="project" value="InterPro"/>
</dbReference>
<name>A0A3E0VTY9_9MICO</name>
<sequence>MTDEVVPVLIVGGGPVGLALAEELSQHRVPVIIVEPRAVVEHSRPRAKTTSVRTMEHFRRWGIADRLREVAPLNSTWSQRVTFVQNVLGREITHVDGCLGLDASADLTPEPAQQVTQPLVEEVMRADLAQKHGPELLFGWHAVSVEDGPHHAQVVIANGAGEKRTISALYVVGADGPRSVVRTAMGARYEGSGGGRQNVNITFRSTELAALIPHAPSIHYWVLNPDAPGVVGPLDHAGTYWAIATGATHVDDDAHAARIVRSLIGGDVDVEILATDPWQARLLLADRYRAGRLFIVGDAAHQNPPWGGHGFNTGVGDAVNLGWKLAAVLEGWAPDELLDSYGAERRPIETQTIELAASNMASLSIDLSNPLLMASGAVFEDAREELGPIIHRIKSPEFLSSGLVLGYGYGPTSRLQAATPADYEPRIEPGNRLPHRVVNGQAIYDLLGEWFTAIGTRTAVEPLLTEAERCGIPLAHLETEEPGVVLVRPDQHIAWVGDTPADSGDVLKRAISGFPAVTDTPATSERAEGALV</sequence>
<organism evidence="5 6">
    <name type="scientific">Subtercola boreus</name>
    <dbReference type="NCBI Taxonomy" id="120213"/>
    <lineage>
        <taxon>Bacteria</taxon>
        <taxon>Bacillati</taxon>
        <taxon>Actinomycetota</taxon>
        <taxon>Actinomycetes</taxon>
        <taxon>Micrococcales</taxon>
        <taxon>Microbacteriaceae</taxon>
        <taxon>Subtercola</taxon>
    </lineage>
</organism>
<evidence type="ECO:0000313" key="6">
    <source>
        <dbReference type="Proteomes" id="UP000256541"/>
    </source>
</evidence>
<dbReference type="InterPro" id="IPR036188">
    <property type="entry name" value="FAD/NAD-bd_sf"/>
</dbReference>
<dbReference type="NCBIfam" id="NF004780">
    <property type="entry name" value="PRK06126.1"/>
    <property type="match status" value="1"/>
</dbReference>
<protein>
    <recommendedName>
        <fullName evidence="4">FAD-binding domain-containing protein</fullName>
    </recommendedName>
</protein>
<comment type="cofactor">
    <cofactor evidence="1">
        <name>FAD</name>
        <dbReference type="ChEBI" id="CHEBI:57692"/>
    </cofactor>
</comment>
<dbReference type="Pfam" id="PF01494">
    <property type="entry name" value="FAD_binding_3"/>
    <property type="match status" value="1"/>
</dbReference>
<accession>A0A3E0VTY9</accession>
<dbReference type="AlphaFoldDB" id="A0A3E0VTY9"/>
<evidence type="ECO:0000256" key="3">
    <source>
        <dbReference type="ARBA" id="ARBA00022827"/>
    </source>
</evidence>
<proteinExistence type="predicted"/>
<dbReference type="OrthoDB" id="4246007at2"/>
<dbReference type="Gene3D" id="3.50.50.60">
    <property type="entry name" value="FAD/NAD(P)-binding domain"/>
    <property type="match status" value="1"/>
</dbReference>
<dbReference type="InterPro" id="IPR002938">
    <property type="entry name" value="FAD-bd"/>
</dbReference>
<evidence type="ECO:0000256" key="2">
    <source>
        <dbReference type="ARBA" id="ARBA00022630"/>
    </source>
</evidence>
<dbReference type="RefSeq" id="WP_116412268.1">
    <property type="nucleotide sequence ID" value="NZ_NBXB01000035.1"/>
</dbReference>
<dbReference type="SUPFAM" id="SSF51905">
    <property type="entry name" value="FAD/NAD(P)-binding domain"/>
    <property type="match status" value="1"/>
</dbReference>
<dbReference type="PANTHER" id="PTHR43004">
    <property type="entry name" value="TRK SYSTEM POTASSIUM UPTAKE PROTEIN"/>
    <property type="match status" value="1"/>
</dbReference>
<evidence type="ECO:0000313" key="5">
    <source>
        <dbReference type="EMBL" id="RFA13201.1"/>
    </source>
</evidence>
<dbReference type="Gene3D" id="3.30.9.10">
    <property type="entry name" value="D-Amino Acid Oxidase, subunit A, domain 2"/>
    <property type="match status" value="1"/>
</dbReference>
<reference evidence="5 6" key="1">
    <citation type="submission" date="2017-04" db="EMBL/GenBank/DDBJ databases">
        <title>Comparative genome analysis of Subtercola boreus.</title>
        <authorList>
            <person name="Cho Y.-J."/>
            <person name="Cho A."/>
            <person name="Kim O.-S."/>
            <person name="Lee J.-I."/>
        </authorList>
    </citation>
    <scope>NUCLEOTIDE SEQUENCE [LARGE SCALE GENOMIC DNA]</scope>
    <source>
        <strain evidence="5 6">P27479</strain>
    </source>
</reference>
<feature type="domain" description="FAD-binding" evidence="4">
    <location>
        <begin position="6"/>
        <end position="354"/>
    </location>
</feature>
<dbReference type="Proteomes" id="UP000256541">
    <property type="component" value="Unassembled WGS sequence"/>
</dbReference>
<keyword evidence="3" id="KW-0274">FAD</keyword>
<dbReference type="PANTHER" id="PTHR43004:SF19">
    <property type="entry name" value="BINDING MONOOXYGENASE, PUTATIVE (JCVI)-RELATED"/>
    <property type="match status" value="1"/>
</dbReference>
<evidence type="ECO:0000259" key="4">
    <source>
        <dbReference type="Pfam" id="PF01494"/>
    </source>
</evidence>
<dbReference type="InterPro" id="IPR050641">
    <property type="entry name" value="RIFMO-like"/>
</dbReference>
<comment type="caution">
    <text evidence="5">The sequence shown here is derived from an EMBL/GenBank/DDBJ whole genome shotgun (WGS) entry which is preliminary data.</text>
</comment>